<dbReference type="PROSITE" id="PS51352">
    <property type="entry name" value="THIOREDOXIN_2"/>
    <property type="match status" value="1"/>
</dbReference>
<evidence type="ECO:0000256" key="1">
    <source>
        <dbReference type="ARBA" id="ARBA00008987"/>
    </source>
</evidence>
<dbReference type="Proteomes" id="UP001431209">
    <property type="component" value="Unassembled WGS sequence"/>
</dbReference>
<dbReference type="EMBL" id="JAOPGA020001663">
    <property type="protein sequence ID" value="KAL0490320.1"/>
    <property type="molecule type" value="Genomic_DNA"/>
</dbReference>
<dbReference type="AlphaFoldDB" id="A0AAW2ZNH2"/>
<comment type="similarity">
    <text evidence="1">Belongs to the thioredoxin family.</text>
</comment>
<dbReference type="CDD" id="cd02947">
    <property type="entry name" value="TRX_family"/>
    <property type="match status" value="1"/>
</dbReference>
<evidence type="ECO:0000259" key="2">
    <source>
        <dbReference type="PROSITE" id="PS51352"/>
    </source>
</evidence>
<organism evidence="3 4">
    <name type="scientific">Acrasis kona</name>
    <dbReference type="NCBI Taxonomy" id="1008807"/>
    <lineage>
        <taxon>Eukaryota</taxon>
        <taxon>Discoba</taxon>
        <taxon>Heterolobosea</taxon>
        <taxon>Tetramitia</taxon>
        <taxon>Eutetramitia</taxon>
        <taxon>Acrasidae</taxon>
        <taxon>Acrasis</taxon>
    </lineage>
</organism>
<dbReference type="InterPro" id="IPR036249">
    <property type="entry name" value="Thioredoxin-like_sf"/>
</dbReference>
<keyword evidence="4" id="KW-1185">Reference proteome</keyword>
<dbReference type="GO" id="GO:0045454">
    <property type="term" value="P:cell redox homeostasis"/>
    <property type="evidence" value="ECO:0007669"/>
    <property type="project" value="TreeGrafter"/>
</dbReference>
<protein>
    <submittedName>
        <fullName evidence="3">Tenascin-X</fullName>
    </submittedName>
</protein>
<dbReference type="InterPro" id="IPR013766">
    <property type="entry name" value="Thioredoxin_domain"/>
</dbReference>
<proteinExistence type="inferred from homology"/>
<dbReference type="InterPro" id="IPR017937">
    <property type="entry name" value="Thioredoxin_CS"/>
</dbReference>
<comment type="caution">
    <text evidence="3">The sequence shown here is derived from an EMBL/GenBank/DDBJ whole genome shotgun (WGS) entry which is preliminary data.</text>
</comment>
<feature type="domain" description="Thioredoxin" evidence="2">
    <location>
        <begin position="12"/>
        <end position="139"/>
    </location>
</feature>
<dbReference type="PRINTS" id="PR00421">
    <property type="entry name" value="THIOREDOXIN"/>
</dbReference>
<dbReference type="Pfam" id="PF00085">
    <property type="entry name" value="Thioredoxin"/>
    <property type="match status" value="1"/>
</dbReference>
<dbReference type="PROSITE" id="PS00194">
    <property type="entry name" value="THIOREDOXIN_1"/>
    <property type="match status" value="1"/>
</dbReference>
<evidence type="ECO:0000313" key="4">
    <source>
        <dbReference type="Proteomes" id="UP001431209"/>
    </source>
</evidence>
<dbReference type="PANTHER" id="PTHR43601">
    <property type="entry name" value="THIOREDOXIN, MITOCHONDRIAL"/>
    <property type="match status" value="1"/>
</dbReference>
<dbReference type="SUPFAM" id="SSF52833">
    <property type="entry name" value="Thioredoxin-like"/>
    <property type="match status" value="1"/>
</dbReference>
<dbReference type="Gene3D" id="3.40.30.10">
    <property type="entry name" value="Glutaredoxin"/>
    <property type="match status" value="1"/>
</dbReference>
<accession>A0AAW2ZNH2</accession>
<sequence>MMYMRINRIGNLNIGKGIFNTYKRCYSSSKNVVQLKNLNDFEEQVIKSKAPVVVDFYADWCGPCKNLTPKLVGLAEKYDGKFLLAKVDIDDINCTEIVRQYDIRALPTLVMFKNGEPTVTIVGDRGTDPLESDLKQLFD</sequence>
<dbReference type="PANTHER" id="PTHR43601:SF3">
    <property type="entry name" value="THIOREDOXIN, MITOCHONDRIAL"/>
    <property type="match status" value="1"/>
</dbReference>
<gene>
    <name evidence="3" type="ORF">AKO1_006497</name>
</gene>
<reference evidence="3 4" key="1">
    <citation type="submission" date="2024-03" db="EMBL/GenBank/DDBJ databases">
        <title>The Acrasis kona genome and developmental transcriptomes reveal deep origins of eukaryotic multicellular pathways.</title>
        <authorList>
            <person name="Sheikh S."/>
            <person name="Fu C.-J."/>
            <person name="Brown M.W."/>
            <person name="Baldauf S.L."/>
        </authorList>
    </citation>
    <scope>NUCLEOTIDE SEQUENCE [LARGE SCALE GENOMIC DNA]</scope>
    <source>
        <strain evidence="3 4">ATCC MYA-3509</strain>
    </source>
</reference>
<name>A0AAW2ZNH2_9EUKA</name>
<evidence type="ECO:0000313" key="3">
    <source>
        <dbReference type="EMBL" id="KAL0490320.1"/>
    </source>
</evidence>